<proteinExistence type="predicted"/>
<protein>
    <submittedName>
        <fullName evidence="2">Uncharacterized protein</fullName>
    </submittedName>
</protein>
<keyword evidence="1" id="KW-1133">Transmembrane helix</keyword>
<accession>A0A085MUR8</accession>
<gene>
    <name evidence="2" type="ORF">M514_26862</name>
</gene>
<feature type="transmembrane region" description="Helical" evidence="1">
    <location>
        <begin position="38"/>
        <end position="59"/>
    </location>
</feature>
<sequence>MERTQFLSKHLNEVIVMQSCALCFHVCAPHNRLFIGNAVFTLGMVAWAGLSGAPLMFILRKRAITMRISSSQPLLLWSAPEARVIPYGEGVMQAEAC</sequence>
<evidence type="ECO:0000256" key="1">
    <source>
        <dbReference type="SAM" id="Phobius"/>
    </source>
</evidence>
<dbReference type="AlphaFoldDB" id="A0A085MUR8"/>
<organism evidence="2">
    <name type="scientific">Trichuris suis</name>
    <name type="common">pig whipworm</name>
    <dbReference type="NCBI Taxonomy" id="68888"/>
    <lineage>
        <taxon>Eukaryota</taxon>
        <taxon>Metazoa</taxon>
        <taxon>Ecdysozoa</taxon>
        <taxon>Nematoda</taxon>
        <taxon>Enoplea</taxon>
        <taxon>Dorylaimia</taxon>
        <taxon>Trichinellida</taxon>
        <taxon>Trichuridae</taxon>
        <taxon>Trichuris</taxon>
    </lineage>
</organism>
<keyword evidence="1" id="KW-0472">Membrane</keyword>
<dbReference type="Proteomes" id="UP000030758">
    <property type="component" value="Unassembled WGS sequence"/>
</dbReference>
<name>A0A085MUR8_9BILA</name>
<reference evidence="2" key="1">
    <citation type="journal article" date="2014" name="Nat. Genet.">
        <title>Genome and transcriptome of the porcine whipworm Trichuris suis.</title>
        <authorList>
            <person name="Jex A.R."/>
            <person name="Nejsum P."/>
            <person name="Schwarz E.M."/>
            <person name="Hu L."/>
            <person name="Young N.D."/>
            <person name="Hall R.S."/>
            <person name="Korhonen P.K."/>
            <person name="Liao S."/>
            <person name="Thamsborg S."/>
            <person name="Xia J."/>
            <person name="Xu P."/>
            <person name="Wang S."/>
            <person name="Scheerlinck J.P."/>
            <person name="Hofmann A."/>
            <person name="Sternberg P.W."/>
            <person name="Wang J."/>
            <person name="Gasser R.B."/>
        </authorList>
    </citation>
    <scope>NUCLEOTIDE SEQUENCE [LARGE SCALE GENOMIC DNA]</scope>
    <source>
        <strain evidence="2">DCEP-RM93F</strain>
    </source>
</reference>
<evidence type="ECO:0000313" key="2">
    <source>
        <dbReference type="EMBL" id="KFD60964.1"/>
    </source>
</evidence>
<keyword evidence="1" id="KW-0812">Transmembrane</keyword>
<dbReference type="EMBL" id="KL367641">
    <property type="protein sequence ID" value="KFD60964.1"/>
    <property type="molecule type" value="Genomic_DNA"/>
</dbReference>